<feature type="domain" description="VOC" evidence="4">
    <location>
        <begin position="4"/>
        <end position="134"/>
    </location>
</feature>
<comment type="similarity">
    <text evidence="1">Belongs to the bleomycin resistance protein family.</text>
</comment>
<dbReference type="EMBL" id="LT618793">
    <property type="protein sequence ID" value="SCQ81576.1"/>
    <property type="molecule type" value="Genomic_DNA"/>
</dbReference>
<dbReference type="Pfam" id="PF00903">
    <property type="entry name" value="Glyoxalase"/>
    <property type="match status" value="1"/>
</dbReference>
<dbReference type="CDD" id="cd08349">
    <property type="entry name" value="BLMA_like"/>
    <property type="match status" value="1"/>
</dbReference>
<dbReference type="GO" id="GO:0046677">
    <property type="term" value="P:response to antibiotic"/>
    <property type="evidence" value="ECO:0007669"/>
    <property type="project" value="UniProtKB-KW"/>
</dbReference>
<organism evidence="5 6">
    <name type="scientific">Propionibacterium freudenreichii</name>
    <dbReference type="NCBI Taxonomy" id="1744"/>
    <lineage>
        <taxon>Bacteria</taxon>
        <taxon>Bacillati</taxon>
        <taxon>Actinomycetota</taxon>
        <taxon>Actinomycetes</taxon>
        <taxon>Propionibacteriales</taxon>
        <taxon>Propionibacteriaceae</taxon>
        <taxon>Propionibacterium</taxon>
    </lineage>
</organism>
<dbReference type="Gene3D" id="3.10.180.10">
    <property type="entry name" value="2,3-Dihydroxybiphenyl 1,2-Dioxygenase, domain 1"/>
    <property type="match status" value="1"/>
</dbReference>
<protein>
    <recommendedName>
        <fullName evidence="2">Bleomycin resistance protein</fullName>
    </recommendedName>
</protein>
<dbReference type="AlphaFoldDB" id="A0A509MFV5"/>
<dbReference type="InterPro" id="IPR029068">
    <property type="entry name" value="Glyas_Bleomycin-R_OHBP_Dase"/>
</dbReference>
<sequence length="158" mass="17960">MSAEPSLVPELSVTDCEVSVRFWRDLLGFKVLYDRPEEGFAYLALGGAHLMLDQADIGRTWRTAPFDPPLGRGINFQISVPDVADQLRQLREAGWPLFMEPEEKWYRIGPSEEAGVRQFLVQDPDGYLVRLQMSLGHRTLEQEPNAAVACVENGWRTR</sequence>
<keyword evidence="3" id="KW-0046">Antibiotic resistance</keyword>
<proteinExistence type="inferred from homology"/>
<dbReference type="Proteomes" id="UP000250080">
    <property type="component" value="Chromosome I"/>
</dbReference>
<gene>
    <name evidence="5" type="ORF">PFR_JS23_1975</name>
</gene>
<evidence type="ECO:0000256" key="2">
    <source>
        <dbReference type="ARBA" id="ARBA00021572"/>
    </source>
</evidence>
<dbReference type="SUPFAM" id="SSF54593">
    <property type="entry name" value="Glyoxalase/Bleomycin resistance protein/Dihydroxybiphenyl dioxygenase"/>
    <property type="match status" value="1"/>
</dbReference>
<dbReference type="PROSITE" id="PS51819">
    <property type="entry name" value="VOC"/>
    <property type="match status" value="1"/>
</dbReference>
<dbReference type="RefSeq" id="WP_013161949.1">
    <property type="nucleotide sequence ID" value="NZ_CP018002.1"/>
</dbReference>
<evidence type="ECO:0000313" key="6">
    <source>
        <dbReference type="Proteomes" id="UP000250080"/>
    </source>
</evidence>
<evidence type="ECO:0000256" key="3">
    <source>
        <dbReference type="ARBA" id="ARBA00023251"/>
    </source>
</evidence>
<dbReference type="OMA" id="EDCQLML"/>
<dbReference type="InterPro" id="IPR000335">
    <property type="entry name" value="Bleomycin-R"/>
</dbReference>
<evidence type="ECO:0000256" key="1">
    <source>
        <dbReference type="ARBA" id="ARBA00011051"/>
    </source>
</evidence>
<evidence type="ECO:0000259" key="4">
    <source>
        <dbReference type="PROSITE" id="PS51819"/>
    </source>
</evidence>
<evidence type="ECO:0000313" key="5">
    <source>
        <dbReference type="EMBL" id="SCQ81576.1"/>
    </source>
</evidence>
<name>A0A509MFV5_9ACTN</name>
<accession>A0A509MFV5</accession>
<dbReference type="InterPro" id="IPR004360">
    <property type="entry name" value="Glyas_Fos-R_dOase_dom"/>
</dbReference>
<reference evidence="5 6" key="1">
    <citation type="submission" date="2016-09" db="EMBL/GenBank/DDBJ databases">
        <authorList>
            <person name="Laine KS P."/>
        </authorList>
    </citation>
    <scope>NUCLEOTIDE SEQUENCE [LARGE SCALE GENOMIC DNA]</scope>
    <source>
        <strain evidence="5">PFRJS-23</strain>
    </source>
</reference>
<dbReference type="InterPro" id="IPR037523">
    <property type="entry name" value="VOC_core"/>
</dbReference>